<protein>
    <recommendedName>
        <fullName evidence="4">RRM domain-containing protein</fullName>
    </recommendedName>
</protein>
<name>A0A4S8IM72_MUSBA</name>
<keyword evidence="6" id="KW-1185">Reference proteome</keyword>
<evidence type="ECO:0000256" key="2">
    <source>
        <dbReference type="PROSITE-ProRule" id="PRU00176"/>
    </source>
</evidence>
<dbReference type="GO" id="GO:0005829">
    <property type="term" value="C:cytosol"/>
    <property type="evidence" value="ECO:0007669"/>
    <property type="project" value="TreeGrafter"/>
</dbReference>
<dbReference type="STRING" id="52838.A0A4S8IM72"/>
<dbReference type="GO" id="GO:0003729">
    <property type="term" value="F:mRNA binding"/>
    <property type="evidence" value="ECO:0007669"/>
    <property type="project" value="InterPro"/>
</dbReference>
<dbReference type="AlphaFoldDB" id="A0A4S8IM72"/>
<proteinExistence type="predicted"/>
<sequence length="264" mass="29381">MQPVAGVDPRRTPSPQPWTAVRYPAPAMVMQHPMMAPPPPPPYGHPFVPYPHPPTPPHQPPSKSNRHQQGEEAAAEDEKRTIWVGDLQYWMDENYLLGCFVHTDSSMQCRSKGYGFVRFGDENEKKVAITEMNGVYCSTRPMRIGLATPRKSSGGLGPDGASATGSQSDIDSANTTVRRFCPYINNAEEALQQLNGTIIGKQTVRLSWGRNLARQSRAERSKRWNGVYFGGQAYDGYGLPPHYPGMYTVPYGAYAYYGNQQQVN</sequence>
<gene>
    <name evidence="5" type="ORF">C4D60_Mb06t10880</name>
</gene>
<feature type="compositionally biased region" description="Pro residues" evidence="3">
    <location>
        <begin position="35"/>
        <end position="60"/>
    </location>
</feature>
<accession>A0A4S8IM72</accession>
<feature type="domain" description="RRM" evidence="4">
    <location>
        <begin position="80"/>
        <end position="149"/>
    </location>
</feature>
<feature type="region of interest" description="Disordered" evidence="3">
    <location>
        <begin position="147"/>
        <end position="169"/>
    </location>
</feature>
<evidence type="ECO:0000313" key="5">
    <source>
        <dbReference type="EMBL" id="THU49565.1"/>
    </source>
</evidence>
<evidence type="ECO:0000313" key="6">
    <source>
        <dbReference type="Proteomes" id="UP000317650"/>
    </source>
</evidence>
<dbReference type="EMBL" id="PYDT01000009">
    <property type="protein sequence ID" value="THU49565.1"/>
    <property type="molecule type" value="Genomic_DNA"/>
</dbReference>
<feature type="region of interest" description="Disordered" evidence="3">
    <location>
        <begin position="31"/>
        <end position="78"/>
    </location>
</feature>
<evidence type="ECO:0000259" key="4">
    <source>
        <dbReference type="PROSITE" id="PS50102"/>
    </source>
</evidence>
<dbReference type="InterPro" id="IPR000504">
    <property type="entry name" value="RRM_dom"/>
</dbReference>
<comment type="caution">
    <text evidence="5">The sequence shown here is derived from an EMBL/GenBank/DDBJ whole genome shotgun (WGS) entry which is preliminary data.</text>
</comment>
<organism evidence="5 6">
    <name type="scientific">Musa balbisiana</name>
    <name type="common">Banana</name>
    <dbReference type="NCBI Taxonomy" id="52838"/>
    <lineage>
        <taxon>Eukaryota</taxon>
        <taxon>Viridiplantae</taxon>
        <taxon>Streptophyta</taxon>
        <taxon>Embryophyta</taxon>
        <taxon>Tracheophyta</taxon>
        <taxon>Spermatophyta</taxon>
        <taxon>Magnoliopsida</taxon>
        <taxon>Liliopsida</taxon>
        <taxon>Zingiberales</taxon>
        <taxon>Musaceae</taxon>
        <taxon>Musa</taxon>
    </lineage>
</organism>
<feature type="region of interest" description="Disordered" evidence="3">
    <location>
        <begin position="1"/>
        <end position="20"/>
    </location>
</feature>
<dbReference type="InterPro" id="IPR050825">
    <property type="entry name" value="RBM42_RBP45_47-like"/>
</dbReference>
<reference evidence="5 6" key="1">
    <citation type="journal article" date="2019" name="Nat. Plants">
        <title>Genome sequencing of Musa balbisiana reveals subgenome evolution and function divergence in polyploid bananas.</title>
        <authorList>
            <person name="Yao X."/>
        </authorList>
    </citation>
    <scope>NUCLEOTIDE SEQUENCE [LARGE SCALE GENOMIC DNA]</scope>
    <source>
        <strain evidence="6">cv. DH-PKW</strain>
        <tissue evidence="5">Leaves</tissue>
    </source>
</reference>
<dbReference type="Gene3D" id="3.30.70.330">
    <property type="match status" value="1"/>
</dbReference>
<dbReference type="PROSITE" id="PS50102">
    <property type="entry name" value="RRM"/>
    <property type="match status" value="1"/>
</dbReference>
<dbReference type="PANTHER" id="PTHR47640">
    <property type="entry name" value="TRNA SELENOCYSTEINE 1-ASSOCIATED PROTEIN 1-RELATED-RELATED"/>
    <property type="match status" value="1"/>
</dbReference>
<dbReference type="Proteomes" id="UP000317650">
    <property type="component" value="Chromosome 6"/>
</dbReference>
<keyword evidence="1 2" id="KW-0694">RNA-binding</keyword>
<evidence type="ECO:0000256" key="3">
    <source>
        <dbReference type="SAM" id="MobiDB-lite"/>
    </source>
</evidence>
<dbReference type="InterPro" id="IPR012677">
    <property type="entry name" value="Nucleotide-bd_a/b_plait_sf"/>
</dbReference>
<evidence type="ECO:0000256" key="1">
    <source>
        <dbReference type="ARBA" id="ARBA00022884"/>
    </source>
</evidence>
<dbReference type="InterPro" id="IPR035979">
    <property type="entry name" value="RBD_domain_sf"/>
</dbReference>
<dbReference type="PANTHER" id="PTHR47640:SF16">
    <property type="entry name" value="POLYADENYLATE-BINDING PROTEIN RBP47C-RELATED"/>
    <property type="match status" value="1"/>
</dbReference>
<dbReference type="SUPFAM" id="SSF54928">
    <property type="entry name" value="RNA-binding domain, RBD"/>
    <property type="match status" value="1"/>
</dbReference>